<comment type="caution">
    <text evidence="2">The sequence shown here is derived from an EMBL/GenBank/DDBJ whole genome shotgun (WGS) entry which is preliminary data.</text>
</comment>
<protein>
    <submittedName>
        <fullName evidence="2">Uncharacterized protein</fullName>
    </submittedName>
</protein>
<sequence>MILLELVGELGRDVLLKDPVHSRARDGGAEPSVGIAPMERPPDEHQVLVEDEHVHRGAVSGAQLIGARRQHRPGDALRARPERREEAHVLHDADHLGVDDPQLELVPDDNWGNADAIARLWPQLSQDSERASVINHGPVCGVWSARPPGGGDELILIRPLKDEDIVGHRVSGAQDVL</sequence>
<dbReference type="AlphaFoldDB" id="A0A2M7TCL0"/>
<reference evidence="3" key="1">
    <citation type="submission" date="2017-09" db="EMBL/GenBank/DDBJ databases">
        <title>Depth-based differentiation of microbial function through sediment-hosted aquifers and enrichment of novel symbionts in the deep terrestrial subsurface.</title>
        <authorList>
            <person name="Probst A.J."/>
            <person name="Ladd B."/>
            <person name="Jarett J.K."/>
            <person name="Geller-Mcgrath D.E."/>
            <person name="Sieber C.M.K."/>
            <person name="Emerson J.B."/>
            <person name="Anantharaman K."/>
            <person name="Thomas B.C."/>
            <person name="Malmstrom R."/>
            <person name="Stieglmeier M."/>
            <person name="Klingl A."/>
            <person name="Woyke T."/>
            <person name="Ryan C.M."/>
            <person name="Banfield J.F."/>
        </authorList>
    </citation>
    <scope>NUCLEOTIDE SEQUENCE [LARGE SCALE GENOMIC DNA]</scope>
</reference>
<organism evidence="2 3">
    <name type="scientific">candidate division WWE3 bacterium CG_4_10_14_0_2_um_filter_42_7</name>
    <dbReference type="NCBI Taxonomy" id="1975073"/>
    <lineage>
        <taxon>Bacteria</taxon>
        <taxon>Katanobacteria</taxon>
    </lineage>
</organism>
<evidence type="ECO:0000313" key="2">
    <source>
        <dbReference type="EMBL" id="PIZ43053.1"/>
    </source>
</evidence>
<evidence type="ECO:0000256" key="1">
    <source>
        <dbReference type="SAM" id="MobiDB-lite"/>
    </source>
</evidence>
<evidence type="ECO:0000313" key="3">
    <source>
        <dbReference type="Proteomes" id="UP000229915"/>
    </source>
</evidence>
<feature type="non-terminal residue" evidence="2">
    <location>
        <position position="177"/>
    </location>
</feature>
<accession>A0A2M7TCL0</accession>
<feature type="region of interest" description="Disordered" evidence="1">
    <location>
        <begin position="21"/>
        <end position="40"/>
    </location>
</feature>
<name>A0A2M7TCL0_UNCKA</name>
<gene>
    <name evidence="2" type="ORF">COY33_02160</name>
</gene>
<dbReference type="Proteomes" id="UP000229915">
    <property type="component" value="Unassembled WGS sequence"/>
</dbReference>
<proteinExistence type="predicted"/>
<dbReference type="EMBL" id="PFNK01000060">
    <property type="protein sequence ID" value="PIZ43053.1"/>
    <property type="molecule type" value="Genomic_DNA"/>
</dbReference>